<dbReference type="AlphaFoldDB" id="A0A345UB04"/>
<protein>
    <recommendedName>
        <fullName evidence="6">Large ribosomal subunit protein bL9c</fullName>
    </recommendedName>
</protein>
<dbReference type="InterPro" id="IPR009027">
    <property type="entry name" value="Ribosomal_bL9/RNase_H1_N"/>
</dbReference>
<dbReference type="GeneID" id="37624320"/>
<dbReference type="GO" id="GO:0009507">
    <property type="term" value="C:chloroplast"/>
    <property type="evidence" value="ECO:0007669"/>
    <property type="project" value="UniProtKB-SubCell"/>
</dbReference>
<organism evidence="8">
    <name type="scientific">Melanthalia intermedia</name>
    <dbReference type="NCBI Taxonomy" id="172989"/>
    <lineage>
        <taxon>Eukaryota</taxon>
        <taxon>Rhodophyta</taxon>
        <taxon>Florideophyceae</taxon>
        <taxon>Rhodymeniophycidae</taxon>
        <taxon>Gracilariales</taxon>
        <taxon>Gracilariaceae</taxon>
        <taxon>Melanthalia</taxon>
    </lineage>
</organism>
<keyword evidence="2 6" id="KW-0699">rRNA-binding</keyword>
<comment type="subcellular location">
    <subcellularLocation>
        <location evidence="6">Plastid</location>
        <location evidence="6">Chloroplast</location>
    </subcellularLocation>
</comment>
<dbReference type="GO" id="GO:0005840">
    <property type="term" value="C:ribosome"/>
    <property type="evidence" value="ECO:0007669"/>
    <property type="project" value="UniProtKB-KW"/>
</dbReference>
<keyword evidence="8" id="KW-0934">Plastid</keyword>
<dbReference type="InterPro" id="IPR020069">
    <property type="entry name" value="Ribosomal_bL9_C"/>
</dbReference>
<dbReference type="Pfam" id="PF01281">
    <property type="entry name" value="Ribosomal_L9_N"/>
    <property type="match status" value="1"/>
</dbReference>
<reference evidence="8" key="1">
    <citation type="submission" date="2018-05" db="EMBL/GenBank/DDBJ databases">
        <title>Organellar genomes of Gracilariaceae.</title>
        <authorList>
            <person name="Iha C."/>
            <person name="Oliveira M.C."/>
        </authorList>
    </citation>
    <scope>NUCLEOTIDE SEQUENCE</scope>
</reference>
<dbReference type="NCBIfam" id="TIGR00158">
    <property type="entry name" value="L9"/>
    <property type="match status" value="1"/>
</dbReference>
<gene>
    <name evidence="6 8" type="primary">rpl9</name>
</gene>
<dbReference type="EMBL" id="MH396016">
    <property type="protein sequence ID" value="AXI97640.1"/>
    <property type="molecule type" value="Genomic_DNA"/>
</dbReference>
<evidence type="ECO:0000256" key="3">
    <source>
        <dbReference type="ARBA" id="ARBA00022884"/>
    </source>
</evidence>
<comment type="similarity">
    <text evidence="1 6">Belongs to the bacterial ribosomal protein bL9 family.</text>
</comment>
<proteinExistence type="inferred from homology"/>
<dbReference type="GO" id="GO:0006412">
    <property type="term" value="P:translation"/>
    <property type="evidence" value="ECO:0007669"/>
    <property type="project" value="UniProtKB-UniRule"/>
</dbReference>
<dbReference type="RefSeq" id="YP_009511763.1">
    <property type="nucleotide sequence ID" value="NC_039145.1"/>
</dbReference>
<dbReference type="Gene3D" id="3.40.5.10">
    <property type="entry name" value="Ribosomal protein L9, N-terminal domain"/>
    <property type="match status" value="1"/>
</dbReference>
<dbReference type="InterPro" id="IPR036935">
    <property type="entry name" value="Ribosomal_bL9_N_sf"/>
</dbReference>
<dbReference type="Pfam" id="PF03948">
    <property type="entry name" value="Ribosomal_L9_C"/>
    <property type="match status" value="1"/>
</dbReference>
<dbReference type="GO" id="GO:1990904">
    <property type="term" value="C:ribonucleoprotein complex"/>
    <property type="evidence" value="ECO:0007669"/>
    <property type="project" value="UniProtKB-KW"/>
</dbReference>
<dbReference type="GO" id="GO:0019843">
    <property type="term" value="F:rRNA binding"/>
    <property type="evidence" value="ECO:0007669"/>
    <property type="project" value="UniProtKB-UniRule"/>
</dbReference>
<dbReference type="SUPFAM" id="SSF55653">
    <property type="entry name" value="Ribosomal protein L9 C-domain"/>
    <property type="match status" value="1"/>
</dbReference>
<feature type="domain" description="Ribosomal protein L9" evidence="7">
    <location>
        <begin position="17"/>
        <end position="44"/>
    </location>
</feature>
<dbReference type="PANTHER" id="PTHR21368">
    <property type="entry name" value="50S RIBOSOMAL PROTEIN L9"/>
    <property type="match status" value="1"/>
</dbReference>
<keyword evidence="4 6" id="KW-0689">Ribosomal protein</keyword>
<name>A0A345UB04_9FLOR</name>
<evidence type="ECO:0000256" key="6">
    <source>
        <dbReference type="HAMAP-Rule" id="MF_00503"/>
    </source>
</evidence>
<evidence type="ECO:0000256" key="5">
    <source>
        <dbReference type="ARBA" id="ARBA00023274"/>
    </source>
</evidence>
<evidence type="ECO:0000313" key="8">
    <source>
        <dbReference type="EMBL" id="AXI97640.1"/>
    </source>
</evidence>
<keyword evidence="8" id="KW-0150">Chloroplast</keyword>
<dbReference type="PROSITE" id="PS00651">
    <property type="entry name" value="RIBOSOMAL_L9"/>
    <property type="match status" value="1"/>
</dbReference>
<dbReference type="HAMAP" id="MF_00503">
    <property type="entry name" value="Ribosomal_bL9"/>
    <property type="match status" value="1"/>
</dbReference>
<dbReference type="InterPro" id="IPR020594">
    <property type="entry name" value="Ribosomal_bL9_bac/chp"/>
</dbReference>
<dbReference type="InterPro" id="IPR000244">
    <property type="entry name" value="Ribosomal_bL9"/>
</dbReference>
<keyword evidence="3 6" id="KW-0694">RNA-binding</keyword>
<evidence type="ECO:0000256" key="2">
    <source>
        <dbReference type="ARBA" id="ARBA00022730"/>
    </source>
</evidence>
<geneLocation type="chloroplast" evidence="8"/>
<sequence length="154" mass="17274">MKKNIDIILKKSLANLGQAGSRARVSAGYAYNYLIPSDIAEIATLGKIKHCTMFQNIREKNLDLVNIQIQRTKHNLNQLAKITIKKKIGVNNQIFGSISDKEVLLAILECANEKLDKKNLDMPEIKYIGIYTANIRLAQNVTVLLKLQVVPLCI</sequence>
<evidence type="ECO:0000259" key="7">
    <source>
        <dbReference type="PROSITE" id="PS00651"/>
    </source>
</evidence>
<dbReference type="InterPro" id="IPR020070">
    <property type="entry name" value="Ribosomal_bL9_N"/>
</dbReference>
<comment type="function">
    <text evidence="6">Binds to the 23S rRNA.</text>
</comment>
<evidence type="ECO:0000256" key="1">
    <source>
        <dbReference type="ARBA" id="ARBA00010605"/>
    </source>
</evidence>
<dbReference type="InterPro" id="IPR036791">
    <property type="entry name" value="Ribosomal_bL9_C_sf"/>
</dbReference>
<dbReference type="SUPFAM" id="SSF55658">
    <property type="entry name" value="L9 N-domain-like"/>
    <property type="match status" value="1"/>
</dbReference>
<dbReference type="Gene3D" id="3.10.430.100">
    <property type="entry name" value="Ribosomal protein L9, C-terminal domain"/>
    <property type="match status" value="1"/>
</dbReference>
<evidence type="ECO:0000256" key="4">
    <source>
        <dbReference type="ARBA" id="ARBA00022980"/>
    </source>
</evidence>
<accession>A0A345UB04</accession>
<keyword evidence="5 6" id="KW-0687">Ribonucleoprotein</keyword>
<dbReference type="GO" id="GO:0003735">
    <property type="term" value="F:structural constituent of ribosome"/>
    <property type="evidence" value="ECO:0007669"/>
    <property type="project" value="InterPro"/>
</dbReference>